<dbReference type="Pfam" id="PF14031">
    <property type="entry name" value="D-ser_dehydrat"/>
    <property type="match status" value="1"/>
</dbReference>
<accession>A0A8J5XH63</accession>
<dbReference type="SMART" id="SM01119">
    <property type="entry name" value="D-ser_dehydrat"/>
    <property type="match status" value="1"/>
</dbReference>
<feature type="domain" description="D-serine dehydratase-like" evidence="2">
    <location>
        <begin position="293"/>
        <end position="406"/>
    </location>
</feature>
<proteinExistence type="predicted"/>
<organism evidence="3 4">
    <name type="scientific">Diacronema lutheri</name>
    <name type="common">Unicellular marine alga</name>
    <name type="synonym">Monochrysis lutheri</name>
    <dbReference type="NCBI Taxonomy" id="2081491"/>
    <lineage>
        <taxon>Eukaryota</taxon>
        <taxon>Haptista</taxon>
        <taxon>Haptophyta</taxon>
        <taxon>Pavlovophyceae</taxon>
        <taxon>Pavlovales</taxon>
        <taxon>Pavlovaceae</taxon>
        <taxon>Diacronema</taxon>
    </lineage>
</organism>
<evidence type="ECO:0000256" key="1">
    <source>
        <dbReference type="SAM" id="MobiDB-lite"/>
    </source>
</evidence>
<dbReference type="InterPro" id="IPR029066">
    <property type="entry name" value="PLP-binding_barrel"/>
</dbReference>
<dbReference type="PANTHER" id="PTHR28004:SF2">
    <property type="entry name" value="D-SERINE DEHYDRATASE"/>
    <property type="match status" value="1"/>
</dbReference>
<protein>
    <recommendedName>
        <fullName evidence="2">D-serine dehydratase-like domain-containing protein</fullName>
    </recommendedName>
</protein>
<reference evidence="3" key="1">
    <citation type="submission" date="2021-05" db="EMBL/GenBank/DDBJ databases">
        <title>The genome of the haptophyte Pavlova lutheri (Diacronema luteri, Pavlovales) - a model for lipid biosynthesis in eukaryotic algae.</title>
        <authorList>
            <person name="Hulatt C.J."/>
            <person name="Posewitz M.C."/>
        </authorList>
    </citation>
    <scope>NUCLEOTIDE SEQUENCE</scope>
    <source>
        <strain evidence="3">NIVA-4/92</strain>
    </source>
</reference>
<dbReference type="SUPFAM" id="SSF51419">
    <property type="entry name" value="PLP-binding barrel"/>
    <property type="match status" value="1"/>
</dbReference>
<feature type="compositionally biased region" description="Low complexity" evidence="1">
    <location>
        <begin position="155"/>
        <end position="167"/>
    </location>
</feature>
<name>A0A8J5XH63_DIALT</name>
<dbReference type="GO" id="GO:0008721">
    <property type="term" value="F:D-serine ammonia-lyase activity"/>
    <property type="evidence" value="ECO:0007669"/>
    <property type="project" value="TreeGrafter"/>
</dbReference>
<dbReference type="InterPro" id="IPR042208">
    <property type="entry name" value="D-ser_dehydrat-like_sf"/>
</dbReference>
<dbReference type="OMA" id="ICPTVNL"/>
<dbReference type="EMBL" id="JAGTXO010000003">
    <property type="protein sequence ID" value="KAG8468806.1"/>
    <property type="molecule type" value="Genomic_DNA"/>
</dbReference>
<evidence type="ECO:0000259" key="2">
    <source>
        <dbReference type="SMART" id="SM01119"/>
    </source>
</evidence>
<comment type="caution">
    <text evidence="3">The sequence shown here is derived from an EMBL/GenBank/DDBJ whole genome shotgun (WGS) entry which is preliminary data.</text>
</comment>
<evidence type="ECO:0000313" key="3">
    <source>
        <dbReference type="EMBL" id="KAG8468806.1"/>
    </source>
</evidence>
<keyword evidence="4" id="KW-1185">Reference proteome</keyword>
<feature type="region of interest" description="Disordered" evidence="1">
    <location>
        <begin position="153"/>
        <end position="175"/>
    </location>
</feature>
<dbReference type="PANTHER" id="PTHR28004">
    <property type="entry name" value="ZGC:162816-RELATED"/>
    <property type="match status" value="1"/>
</dbReference>
<gene>
    <name evidence="3" type="ORF">KFE25_007324</name>
</gene>
<dbReference type="Proteomes" id="UP000751190">
    <property type="component" value="Unassembled WGS sequence"/>
</dbReference>
<dbReference type="OrthoDB" id="20198at2759"/>
<dbReference type="AlphaFoldDB" id="A0A8J5XH63"/>
<dbReference type="Gene3D" id="3.20.20.10">
    <property type="entry name" value="Alanine racemase"/>
    <property type="match status" value="1"/>
</dbReference>
<sequence>MWRVLGDASPYWRLLPPELRDTLPTPSLVVFMDDVRANVSRMISRAGGAARWRPHLKTTKLRPVWAHLLRAGVRSFKCATVREAALFLDVVAEERVHGVDLLCNHQSAPNARRLAEATSAHASRALGTSVSLLVEAPETAAALPAGLGGWLDLNPSAGPDPSSPSGAFDRTGCPAADKATAGATVRQLGERFRGVHWYDGHNPPPSSYDGLLATLDALPFGDSPFGRAEHVPLVTSGTPTFEGALDHAALGARHAAAVRARSTGTHQVSPGTVVFADGRTLEQTCASLGLRPAALVLTSVVSCPAPDVLTCDAGSKSLAAETGDPCADAVGAPGLLALRPFEEHLPIRWLPAGEGARAAARARGGEDDAAAAAASGVKPRRGDLLLLCPRHVCPTVNLAERALLVEEGREATWAVVEGRAH</sequence>
<evidence type="ECO:0000313" key="4">
    <source>
        <dbReference type="Proteomes" id="UP000751190"/>
    </source>
</evidence>
<dbReference type="Gene3D" id="2.40.37.20">
    <property type="entry name" value="D-serine dehydratase-like domain"/>
    <property type="match status" value="1"/>
</dbReference>
<dbReference type="GO" id="GO:0036088">
    <property type="term" value="P:D-serine catabolic process"/>
    <property type="evidence" value="ECO:0007669"/>
    <property type="project" value="TreeGrafter"/>
</dbReference>
<dbReference type="InterPro" id="IPR051466">
    <property type="entry name" value="D-amino_acid_metab_enzyme"/>
</dbReference>
<dbReference type="InterPro" id="IPR026956">
    <property type="entry name" value="D-ser_dehydrat-like_dom"/>
</dbReference>